<reference evidence="3" key="1">
    <citation type="submission" date="2021-11" db="EMBL/GenBank/DDBJ databases">
        <authorList>
            <consortium name="Genoscope - CEA"/>
            <person name="William W."/>
        </authorList>
    </citation>
    <scope>NUCLEOTIDE SEQUENCE</scope>
</reference>
<dbReference type="InterPro" id="IPR000719">
    <property type="entry name" value="Prot_kinase_dom"/>
</dbReference>
<organism evidence="3 4">
    <name type="scientific">Pelagomonas calceolata</name>
    <dbReference type="NCBI Taxonomy" id="35677"/>
    <lineage>
        <taxon>Eukaryota</taxon>
        <taxon>Sar</taxon>
        <taxon>Stramenopiles</taxon>
        <taxon>Ochrophyta</taxon>
        <taxon>Pelagophyceae</taxon>
        <taxon>Pelagomonadales</taxon>
        <taxon>Pelagomonadaceae</taxon>
        <taxon>Pelagomonas</taxon>
    </lineage>
</organism>
<feature type="region of interest" description="Disordered" evidence="1">
    <location>
        <begin position="544"/>
        <end position="575"/>
    </location>
</feature>
<dbReference type="AlphaFoldDB" id="A0A8J2ST17"/>
<dbReference type="InterPro" id="IPR011009">
    <property type="entry name" value="Kinase-like_dom_sf"/>
</dbReference>
<evidence type="ECO:0000259" key="2">
    <source>
        <dbReference type="PROSITE" id="PS50011"/>
    </source>
</evidence>
<dbReference type="Pfam" id="PF00069">
    <property type="entry name" value="Pkinase"/>
    <property type="match status" value="1"/>
</dbReference>
<dbReference type="EMBL" id="CAKKNE010000004">
    <property type="protein sequence ID" value="CAH0374176.1"/>
    <property type="molecule type" value="Genomic_DNA"/>
</dbReference>
<name>A0A8J2ST17_9STRA</name>
<accession>A0A8J2ST17</accession>
<feature type="non-terminal residue" evidence="3">
    <location>
        <position position="1"/>
    </location>
</feature>
<evidence type="ECO:0000313" key="4">
    <source>
        <dbReference type="Proteomes" id="UP000789595"/>
    </source>
</evidence>
<dbReference type="SMART" id="SM00220">
    <property type="entry name" value="S_TKc"/>
    <property type="match status" value="1"/>
</dbReference>
<feature type="compositionally biased region" description="Basic and acidic residues" evidence="1">
    <location>
        <begin position="544"/>
        <end position="556"/>
    </location>
</feature>
<dbReference type="PROSITE" id="PS00108">
    <property type="entry name" value="PROTEIN_KINASE_ST"/>
    <property type="match status" value="1"/>
</dbReference>
<dbReference type="PANTHER" id="PTHR24359">
    <property type="entry name" value="SERINE/THREONINE-PROTEIN KINASE SBK1"/>
    <property type="match status" value="1"/>
</dbReference>
<dbReference type="OrthoDB" id="568369at2759"/>
<evidence type="ECO:0000256" key="1">
    <source>
        <dbReference type="SAM" id="MobiDB-lite"/>
    </source>
</evidence>
<dbReference type="InterPro" id="IPR008271">
    <property type="entry name" value="Ser/Thr_kinase_AS"/>
</dbReference>
<evidence type="ECO:0000313" key="3">
    <source>
        <dbReference type="EMBL" id="CAH0374176.1"/>
    </source>
</evidence>
<comment type="caution">
    <text evidence="3">The sequence shown here is derived from an EMBL/GenBank/DDBJ whole genome shotgun (WGS) entry which is preliminary data.</text>
</comment>
<gene>
    <name evidence="3" type="ORF">PECAL_4P14450</name>
</gene>
<dbReference type="PROSITE" id="PS50011">
    <property type="entry name" value="PROTEIN_KINASE_DOM"/>
    <property type="match status" value="1"/>
</dbReference>
<dbReference type="Gene3D" id="1.10.510.10">
    <property type="entry name" value="Transferase(Phosphotransferase) domain 1"/>
    <property type="match status" value="1"/>
</dbReference>
<protein>
    <recommendedName>
        <fullName evidence="2">Protein kinase domain-containing protein</fullName>
    </recommendedName>
</protein>
<dbReference type="CDD" id="cd20379">
    <property type="entry name" value="Tudor_dTUD-like"/>
    <property type="match status" value="1"/>
</dbReference>
<dbReference type="GO" id="GO:0005524">
    <property type="term" value="F:ATP binding"/>
    <property type="evidence" value="ECO:0007669"/>
    <property type="project" value="InterPro"/>
</dbReference>
<dbReference type="Proteomes" id="UP000789595">
    <property type="component" value="Unassembled WGS sequence"/>
</dbReference>
<dbReference type="PANTHER" id="PTHR24359:SF1">
    <property type="entry name" value="INHIBITOR OF NUCLEAR FACTOR KAPPA-B KINASE EPSILON SUBUNIT HOMOLOG 1-RELATED"/>
    <property type="match status" value="1"/>
</dbReference>
<dbReference type="Gene3D" id="2.30.30.140">
    <property type="match status" value="1"/>
</dbReference>
<dbReference type="GO" id="GO:0004674">
    <property type="term" value="F:protein serine/threonine kinase activity"/>
    <property type="evidence" value="ECO:0007669"/>
    <property type="project" value="TreeGrafter"/>
</dbReference>
<feature type="domain" description="Protein kinase" evidence="2">
    <location>
        <begin position="824"/>
        <end position="1098"/>
    </location>
</feature>
<proteinExistence type="predicted"/>
<dbReference type="SUPFAM" id="SSF56112">
    <property type="entry name" value="Protein kinase-like (PK-like)"/>
    <property type="match status" value="1"/>
</dbReference>
<sequence>CQEAAAHDERQPLMATPKKKGLFRRLRTALSISKAARVAPAVDLAAQLDTAGAEGIDAVRQSTDLDGEDAAAVKRWARRLAHQTRRKETVDEDDDVVERLQSSPTHFGRSLSEATDDLVTVSPDRETQLPSKRYEVPDLHLGRLGTQKPGLMSPLPRFSARLTNRTARASARTPSARDGSTYRLQTARLRAEVHSSDHFAAFAALENEEAPLLCLEDDHWVRRVCVARLSDESVDVLRATCAALSGNDDDDAAFAFEAFCAAVSNRSSITEAVALSKRCGFDVRDRVQDAEEGDKALLCAFLKDAQVASTILKKGKGRRSMHSCRAALEQIEQVEDEETAQAVVRHVDACLYDEDHTAIQALLCLRRLLAGGSPVLIRYALKPNKSLLSFASERLDHGSSQAAHVALRTATYALVRGRDEDVRHCASTLVPLHTEALKSSFERCHLEALLVVAARCDFTDVVDAFRYCEVLPLLVKRLNASTERSQPESPLKPIAKFSVNDSVLALGEARNGKERWFRACVERVGTHSYDVRFVSTGSIESVPKEKVRAPGTRREPSLVVPLQRPKPSRSPRLTSLDDEPWCLDVEPLITTKRSHTDLSIDISAARRSHDGESESLSSIVGHIPQTPNNVPLSSVPSIIEDDATHDLVLTLLLVLSVGRASDGGELEPAFCTSTPLMETGTTLTLKRSSSNLSATALQMLKPSEGNATGRRTLTARSLSARSALLSARSTPDDLSASIRSGKGLLDVGTEGDSLRFHVLDCLHQHLNDPKRSQHVDRVLPSVVRRLEAWGAAMASPGRSHGASRLLRLLHERATPTIRKALVAEQRGAFIGRGRFGGVVGVDDGTCAKILRRERSNRDRSVCHAVYGEVSALWLLKGTGSAPELLDFGLSRDCYVLVMERCSDTLLNWRFDKVLNDGLVTDVARLFSKCCRAVEAMHMKRILHLDIKSDNVLLRNDDSVCLGDFGEARALGERDGVRLSKAHGTECVQAPEVLSGVQQGFDASAKVTTKADCWALGCLWYELLTGNKLFEEMACNDWPRFFVLLTGDGELPPADLMGPLSHLAQYEAILGVFRHAFVRDASKRATARELADLADTCAS</sequence>
<keyword evidence="4" id="KW-1185">Reference proteome</keyword>